<comment type="caution">
    <text evidence="10">The sequence shown here is derived from an EMBL/GenBank/DDBJ whole genome shotgun (WGS) entry which is preliminary data.</text>
</comment>
<reference evidence="10 11" key="1">
    <citation type="journal article" date="2017" name="Elife">
        <title>Extensive horizontal gene transfer in cheese-associated bacteria.</title>
        <authorList>
            <person name="Bonham K.S."/>
            <person name="Wolfe B.E."/>
            <person name="Dutton R.J."/>
        </authorList>
    </citation>
    <scope>NUCLEOTIDE SEQUENCE [LARGE SCALE GENOMIC DNA]</scope>
    <source>
        <strain evidence="10 11">JB196</strain>
    </source>
</reference>
<organism evidence="10 11">
    <name type="scientific">Vibrio casei</name>
    <dbReference type="NCBI Taxonomy" id="673372"/>
    <lineage>
        <taxon>Bacteria</taxon>
        <taxon>Pseudomonadati</taxon>
        <taxon>Pseudomonadota</taxon>
        <taxon>Gammaproteobacteria</taxon>
        <taxon>Vibrionales</taxon>
        <taxon>Vibrionaceae</taxon>
        <taxon>Vibrio</taxon>
    </lineage>
</organism>
<protein>
    <recommendedName>
        <fullName evidence="4">Aldehyde dehydrogenase</fullName>
    </recommendedName>
</protein>
<evidence type="ECO:0000259" key="9">
    <source>
        <dbReference type="Pfam" id="PF00171"/>
    </source>
</evidence>
<keyword evidence="11" id="KW-1185">Reference proteome</keyword>
<evidence type="ECO:0000313" key="11">
    <source>
        <dbReference type="Proteomes" id="UP000252479"/>
    </source>
</evidence>
<feature type="region of interest" description="Disordered" evidence="8">
    <location>
        <begin position="1"/>
        <end position="24"/>
    </location>
</feature>
<dbReference type="GO" id="GO:0006081">
    <property type="term" value="P:aldehyde metabolic process"/>
    <property type="evidence" value="ECO:0007669"/>
    <property type="project" value="InterPro"/>
</dbReference>
<evidence type="ECO:0000256" key="8">
    <source>
        <dbReference type="SAM" id="MobiDB-lite"/>
    </source>
</evidence>
<dbReference type="InterPro" id="IPR016161">
    <property type="entry name" value="Ald_DH/histidinol_DH"/>
</dbReference>
<keyword evidence="3" id="KW-0520">NAD</keyword>
<dbReference type="RefSeq" id="WP_086960233.1">
    <property type="nucleotide sequence ID" value="NZ_AP018681.1"/>
</dbReference>
<dbReference type="PANTHER" id="PTHR43570">
    <property type="entry name" value="ALDEHYDE DEHYDROGENASE"/>
    <property type="match status" value="1"/>
</dbReference>
<sequence length="492" mass="54842">MNLTTESVTTPSANQSVSGEAQPTTSQILNRSLDAQRQAFTSHGQESYEERKKYLLNLKLLLTENREAIIEAINKDYGNRSYHETLLAEVITVVSDISSTIKHLKKWMKVQKRSVDQSLYFGAKNRVIPQGIGVVGFIIPWNFPLNLSFSGLSAAFAAGNRAMVKMSENSVNFSELLKQLSPKYFNQDKLQFFTETGEVGIAFSTLPLDHLMFTGSGVTGRKVMAACAQNLTPVTLELGGKSPAVIDPNYPLDKAVERIMFVKQFNAGQICTTVDYTFVHQSQLAAFIQSTKTWVKKHCPDIHSKDYTSIIDDTAFVRLVETVDDAQKQGATIINLSDQEADATTRKFPLTLILDTTDEMTISQRETFGPIMMVKTYQQADEVINYIVQRDRPLAFYPFSNNKTLVNHYLSNVLSGGVSVNDALFHVGQHDLPFGGIGGSGMGHYHGYEGFVTFSKMRPVFYQASFSSLTFLMPPYGKFATRALHFIAKFKS</sequence>
<dbReference type="AlphaFoldDB" id="A0A368LI87"/>
<dbReference type="PIRSF" id="PIRSF036492">
    <property type="entry name" value="ALDH"/>
    <property type="match status" value="1"/>
</dbReference>
<evidence type="ECO:0000256" key="5">
    <source>
        <dbReference type="PIRSR" id="PIRSR036492-1"/>
    </source>
</evidence>
<dbReference type="InterPro" id="IPR012394">
    <property type="entry name" value="Aldehyde_DH_NAD(P)"/>
</dbReference>
<dbReference type="CDD" id="cd07133">
    <property type="entry name" value="ALDH_CALDH_CalB"/>
    <property type="match status" value="1"/>
</dbReference>
<dbReference type="SUPFAM" id="SSF53720">
    <property type="entry name" value="ALDH-like"/>
    <property type="match status" value="1"/>
</dbReference>
<gene>
    <name evidence="10" type="ORF">CIK83_13645</name>
</gene>
<dbReference type="Gene3D" id="3.40.309.10">
    <property type="entry name" value="Aldehyde Dehydrogenase, Chain A, domain 2"/>
    <property type="match status" value="1"/>
</dbReference>
<dbReference type="GO" id="GO:0004029">
    <property type="term" value="F:aldehyde dehydrogenase (NAD+) activity"/>
    <property type="evidence" value="ECO:0007669"/>
    <property type="project" value="TreeGrafter"/>
</dbReference>
<evidence type="ECO:0000256" key="1">
    <source>
        <dbReference type="ARBA" id="ARBA00009986"/>
    </source>
</evidence>
<dbReference type="Proteomes" id="UP000252479">
    <property type="component" value="Unassembled WGS sequence"/>
</dbReference>
<name>A0A368LI87_9VIBR</name>
<dbReference type="GeneID" id="303189964"/>
<dbReference type="InterPro" id="IPR015590">
    <property type="entry name" value="Aldehyde_DH_dom"/>
</dbReference>
<dbReference type="InterPro" id="IPR016162">
    <property type="entry name" value="Ald_DH_N"/>
</dbReference>
<accession>A0A368LI87</accession>
<dbReference type="InterPro" id="IPR029510">
    <property type="entry name" value="Ald_DH_CS_GLU"/>
</dbReference>
<dbReference type="InterPro" id="IPR016163">
    <property type="entry name" value="Ald_DH_C"/>
</dbReference>
<comment type="similarity">
    <text evidence="1 4 7">Belongs to the aldehyde dehydrogenase family.</text>
</comment>
<dbReference type="GO" id="GO:0005737">
    <property type="term" value="C:cytoplasm"/>
    <property type="evidence" value="ECO:0007669"/>
    <property type="project" value="TreeGrafter"/>
</dbReference>
<proteinExistence type="inferred from homology"/>
<keyword evidence="2 4" id="KW-0560">Oxidoreductase</keyword>
<evidence type="ECO:0000256" key="2">
    <source>
        <dbReference type="ARBA" id="ARBA00023002"/>
    </source>
</evidence>
<evidence type="ECO:0000256" key="3">
    <source>
        <dbReference type="ARBA" id="ARBA00023027"/>
    </source>
</evidence>
<dbReference type="PANTHER" id="PTHR43570:SF20">
    <property type="entry name" value="ALDEHYDE DEHYDROGENASE ALDX-RELATED"/>
    <property type="match status" value="1"/>
</dbReference>
<feature type="active site" evidence="5">
    <location>
        <position position="271"/>
    </location>
</feature>
<evidence type="ECO:0000313" key="10">
    <source>
        <dbReference type="EMBL" id="RCS70469.1"/>
    </source>
</evidence>
<dbReference type="Gene3D" id="3.40.605.10">
    <property type="entry name" value="Aldehyde Dehydrogenase, Chain A, domain 1"/>
    <property type="match status" value="1"/>
</dbReference>
<feature type="active site" evidence="5 6">
    <location>
        <position position="237"/>
    </location>
</feature>
<dbReference type="PROSITE" id="PS00687">
    <property type="entry name" value="ALDEHYDE_DEHYDR_GLU"/>
    <property type="match status" value="1"/>
</dbReference>
<dbReference type="Pfam" id="PF00171">
    <property type="entry name" value="Aldedh"/>
    <property type="match status" value="1"/>
</dbReference>
<evidence type="ECO:0000256" key="7">
    <source>
        <dbReference type="RuleBase" id="RU003345"/>
    </source>
</evidence>
<dbReference type="OrthoDB" id="9812625at2"/>
<feature type="domain" description="Aldehyde dehydrogenase" evidence="9">
    <location>
        <begin position="7"/>
        <end position="458"/>
    </location>
</feature>
<evidence type="ECO:0000256" key="6">
    <source>
        <dbReference type="PROSITE-ProRule" id="PRU10007"/>
    </source>
</evidence>
<evidence type="ECO:0000256" key="4">
    <source>
        <dbReference type="PIRNR" id="PIRNR036492"/>
    </source>
</evidence>
<dbReference type="EMBL" id="QPGL01000002">
    <property type="protein sequence ID" value="RCS70469.1"/>
    <property type="molecule type" value="Genomic_DNA"/>
</dbReference>